<protein>
    <submittedName>
        <fullName evidence="2">SAP DNA-binding domain-containing protein</fullName>
    </submittedName>
</protein>
<name>X6NNI3_RETFI</name>
<dbReference type="GO" id="GO:0003677">
    <property type="term" value="F:DNA binding"/>
    <property type="evidence" value="ECO:0007669"/>
    <property type="project" value="UniProtKB-KW"/>
</dbReference>
<dbReference type="AlphaFoldDB" id="X6NNI3"/>
<organism evidence="2 3">
    <name type="scientific">Reticulomyxa filosa</name>
    <dbReference type="NCBI Taxonomy" id="46433"/>
    <lineage>
        <taxon>Eukaryota</taxon>
        <taxon>Sar</taxon>
        <taxon>Rhizaria</taxon>
        <taxon>Retaria</taxon>
        <taxon>Foraminifera</taxon>
        <taxon>Monothalamids</taxon>
        <taxon>Reticulomyxidae</taxon>
        <taxon>Reticulomyxa</taxon>
    </lineage>
</organism>
<evidence type="ECO:0000256" key="1">
    <source>
        <dbReference type="SAM" id="MobiDB-lite"/>
    </source>
</evidence>
<reference evidence="2 3" key="1">
    <citation type="journal article" date="2013" name="Curr. Biol.">
        <title>The Genome of the Foraminiferan Reticulomyxa filosa.</title>
        <authorList>
            <person name="Glockner G."/>
            <person name="Hulsmann N."/>
            <person name="Schleicher M."/>
            <person name="Noegel A.A."/>
            <person name="Eichinger L."/>
            <person name="Gallinger C."/>
            <person name="Pawlowski J."/>
            <person name="Sierra R."/>
            <person name="Euteneuer U."/>
            <person name="Pillet L."/>
            <person name="Moustafa A."/>
            <person name="Platzer M."/>
            <person name="Groth M."/>
            <person name="Szafranski K."/>
            <person name="Schliwa M."/>
        </authorList>
    </citation>
    <scope>NUCLEOTIDE SEQUENCE [LARGE SCALE GENOMIC DNA]</scope>
</reference>
<keyword evidence="2" id="KW-0238">DNA-binding</keyword>
<keyword evidence="3" id="KW-1185">Reference proteome</keyword>
<sequence>MAKDCYERLYINTLERLKSSTEDQEKEKDNEKEKEHENENNKELETDQNKEKEREQMQQLMSQFTIDDIALNENKYRGLLTITEFLGGPNSILYEATFQSLDFAKTLLKAINEAANVFKLQVCVYCFNYL</sequence>
<proteinExistence type="predicted"/>
<dbReference type="EMBL" id="ASPP01007571">
    <property type="protein sequence ID" value="ETO26922.1"/>
    <property type="molecule type" value="Genomic_DNA"/>
</dbReference>
<comment type="caution">
    <text evidence="2">The sequence shown here is derived from an EMBL/GenBank/DDBJ whole genome shotgun (WGS) entry which is preliminary data.</text>
</comment>
<feature type="region of interest" description="Disordered" evidence="1">
    <location>
        <begin position="17"/>
        <end position="56"/>
    </location>
</feature>
<dbReference type="Proteomes" id="UP000023152">
    <property type="component" value="Unassembled WGS sequence"/>
</dbReference>
<accession>X6NNI3</accession>
<gene>
    <name evidence="2" type="ORF">RFI_10213</name>
</gene>
<evidence type="ECO:0000313" key="3">
    <source>
        <dbReference type="Proteomes" id="UP000023152"/>
    </source>
</evidence>
<evidence type="ECO:0000313" key="2">
    <source>
        <dbReference type="EMBL" id="ETO26922.1"/>
    </source>
</evidence>